<evidence type="ECO:0000313" key="2">
    <source>
        <dbReference type="EMBL" id="HJG30242.1"/>
    </source>
</evidence>
<dbReference type="GO" id="GO:0009103">
    <property type="term" value="P:lipopolysaccharide biosynthetic process"/>
    <property type="evidence" value="ECO:0007669"/>
    <property type="project" value="TreeGrafter"/>
</dbReference>
<dbReference type="Gene3D" id="3.40.50.2000">
    <property type="entry name" value="Glycogen Phosphorylase B"/>
    <property type="match status" value="2"/>
</dbReference>
<reference evidence="2" key="2">
    <citation type="submission" date="2021-09" db="EMBL/GenBank/DDBJ databases">
        <authorList>
            <person name="Gilroy R."/>
        </authorList>
    </citation>
    <scope>NUCLEOTIDE SEQUENCE</scope>
    <source>
        <strain evidence="2">ChiGjej2B2-7701</strain>
    </source>
</reference>
<dbReference type="PANTHER" id="PTHR46401">
    <property type="entry name" value="GLYCOSYLTRANSFERASE WBBK-RELATED"/>
    <property type="match status" value="1"/>
</dbReference>
<sequence length="399" mass="44722">MTGTHDTLTTDALVDEALALGEGLGRPLRYVQLNSFHNGSTGTVMCNLHRGLIEHGVDSYILWGRRHETINDHERCVATRPGYLSHGALVRLDEGAGFHSKHDTARLLRLLDEIDPDVVHLHNVHGYWVNVEMLFGWLADHRCQVRWTLHDCWAFTGHCARSESCPQLGTYPMTICKRNCARNFEDKRRVLTSVPSERMTLIRPSHWLESLVKQSFLKKHPVEVRHNTVDRTVFKPTPSDFRERYGFGDRFMILGVASPWTERKGLGDFVCLACGLDPERYAVVLVGLTRKQMKRPPKEIVALERASSPQELAAIYTAADVFFNPTRGDNFPTVSLEAEACDTPVITFDVGGCAETVELAKSVVVAGYGNGLESVTARGVLLDFARRAPKYRTLLLEAA</sequence>
<comment type="caution">
    <text evidence="2">The sequence shown here is derived from an EMBL/GenBank/DDBJ whole genome shotgun (WGS) entry which is preliminary data.</text>
</comment>
<proteinExistence type="predicted"/>
<keyword evidence="1 2" id="KW-0808">Transferase</keyword>
<accession>A0A921ING4</accession>
<dbReference type="Pfam" id="PF13692">
    <property type="entry name" value="Glyco_trans_1_4"/>
    <property type="match status" value="1"/>
</dbReference>
<protein>
    <submittedName>
        <fullName evidence="2">Glycosyltransferase</fullName>
        <ecNumber evidence="2">2.4.-.-</ecNumber>
    </submittedName>
</protein>
<dbReference type="SUPFAM" id="SSF53756">
    <property type="entry name" value="UDP-Glycosyltransferase/glycogen phosphorylase"/>
    <property type="match status" value="1"/>
</dbReference>
<dbReference type="EC" id="2.4.-.-" evidence="2"/>
<evidence type="ECO:0000313" key="3">
    <source>
        <dbReference type="Proteomes" id="UP000746751"/>
    </source>
</evidence>
<gene>
    <name evidence="2" type="ORF">K8U80_02470</name>
</gene>
<dbReference type="Proteomes" id="UP000746751">
    <property type="component" value="Unassembled WGS sequence"/>
</dbReference>
<dbReference type="EMBL" id="DYVF01000020">
    <property type="protein sequence ID" value="HJG30242.1"/>
    <property type="molecule type" value="Genomic_DNA"/>
</dbReference>
<reference evidence="2" key="1">
    <citation type="journal article" date="2021" name="PeerJ">
        <title>Extensive microbial diversity within the chicken gut microbiome revealed by metagenomics and culture.</title>
        <authorList>
            <person name="Gilroy R."/>
            <person name="Ravi A."/>
            <person name="Getino M."/>
            <person name="Pursley I."/>
            <person name="Horton D.L."/>
            <person name="Alikhan N.F."/>
            <person name="Baker D."/>
            <person name="Gharbi K."/>
            <person name="Hall N."/>
            <person name="Watson M."/>
            <person name="Adriaenssens E.M."/>
            <person name="Foster-Nyarko E."/>
            <person name="Jarju S."/>
            <person name="Secka A."/>
            <person name="Antonio M."/>
            <person name="Oren A."/>
            <person name="Chaudhuri R.R."/>
            <person name="La Ragione R."/>
            <person name="Hildebrand F."/>
            <person name="Pallen M.J."/>
        </authorList>
    </citation>
    <scope>NUCLEOTIDE SEQUENCE</scope>
    <source>
        <strain evidence="2">ChiGjej2B2-7701</strain>
    </source>
</reference>
<dbReference type="AlphaFoldDB" id="A0A921ING4"/>
<organism evidence="2 3">
    <name type="scientific">Collinsella ihumii</name>
    <dbReference type="NCBI Taxonomy" id="1720204"/>
    <lineage>
        <taxon>Bacteria</taxon>
        <taxon>Bacillati</taxon>
        <taxon>Actinomycetota</taxon>
        <taxon>Coriobacteriia</taxon>
        <taxon>Coriobacteriales</taxon>
        <taxon>Coriobacteriaceae</taxon>
        <taxon>Collinsella</taxon>
    </lineage>
</organism>
<dbReference type="GO" id="GO:0016757">
    <property type="term" value="F:glycosyltransferase activity"/>
    <property type="evidence" value="ECO:0007669"/>
    <property type="project" value="UniProtKB-KW"/>
</dbReference>
<keyword evidence="2" id="KW-0328">Glycosyltransferase</keyword>
<name>A0A921ING4_9ACTN</name>
<dbReference type="PANTHER" id="PTHR46401:SF2">
    <property type="entry name" value="GLYCOSYLTRANSFERASE WBBK-RELATED"/>
    <property type="match status" value="1"/>
</dbReference>
<evidence type="ECO:0000256" key="1">
    <source>
        <dbReference type="ARBA" id="ARBA00022679"/>
    </source>
</evidence>